<sequence length="69" mass="8121">MYFFLFLFRIFVLPAHAVLRLLPSLAQCCPERRSLARTCLIICYNWKAKTRKSFKSCTHSQRAQVRAGR</sequence>
<dbReference type="AlphaFoldDB" id="A0A4D5RC77"/>
<dbReference type="EMBL" id="GHJT01000717">
    <property type="protein sequence ID" value="MOY34688.1"/>
    <property type="molecule type" value="Transcribed_RNA"/>
</dbReference>
<name>A0A4D5RC77_IXOSC</name>
<keyword evidence="1" id="KW-0732">Signal</keyword>
<proteinExistence type="predicted"/>
<evidence type="ECO:0000256" key="1">
    <source>
        <dbReference type="SAM" id="SignalP"/>
    </source>
</evidence>
<evidence type="ECO:0000313" key="2">
    <source>
        <dbReference type="EMBL" id="MOY34688.1"/>
    </source>
</evidence>
<organism evidence="2">
    <name type="scientific">Ixodes scapularis</name>
    <name type="common">Black-legged tick</name>
    <name type="synonym">Deer tick</name>
    <dbReference type="NCBI Taxonomy" id="6945"/>
    <lineage>
        <taxon>Eukaryota</taxon>
        <taxon>Metazoa</taxon>
        <taxon>Ecdysozoa</taxon>
        <taxon>Arthropoda</taxon>
        <taxon>Chelicerata</taxon>
        <taxon>Arachnida</taxon>
        <taxon>Acari</taxon>
        <taxon>Parasitiformes</taxon>
        <taxon>Ixodida</taxon>
        <taxon>Ixodoidea</taxon>
        <taxon>Ixodidae</taxon>
        <taxon>Ixodinae</taxon>
        <taxon>Ixodes</taxon>
    </lineage>
</organism>
<protein>
    <submittedName>
        <fullName evidence="2">Putative secreted protein</fullName>
    </submittedName>
</protein>
<feature type="signal peptide" evidence="1">
    <location>
        <begin position="1"/>
        <end position="17"/>
    </location>
</feature>
<reference evidence="2" key="1">
    <citation type="submission" date="2019-04" db="EMBL/GenBank/DDBJ databases">
        <title>An insight into the mialome of Ixodes scapularis.</title>
        <authorList>
            <person name="Ribeiro J.M."/>
            <person name="Mather T.N."/>
            <person name="Karim S."/>
        </authorList>
    </citation>
    <scope>NUCLEOTIDE SEQUENCE</scope>
</reference>
<feature type="chain" id="PRO_5020038084" evidence="1">
    <location>
        <begin position="18"/>
        <end position="69"/>
    </location>
</feature>
<accession>A0A4D5RC77</accession>